<feature type="transmembrane region" description="Helical" evidence="1">
    <location>
        <begin position="7"/>
        <end position="29"/>
    </location>
</feature>
<dbReference type="RefSeq" id="WP_098504563.1">
    <property type="nucleotide sequence ID" value="NZ_PDJQ01000001.1"/>
</dbReference>
<evidence type="ECO:0008006" key="4">
    <source>
        <dbReference type="Google" id="ProtNLM"/>
    </source>
</evidence>
<dbReference type="PANTHER" id="PTHR36443:SF1">
    <property type="entry name" value="BSR5223 PROTEIN"/>
    <property type="match status" value="1"/>
</dbReference>
<protein>
    <recommendedName>
        <fullName evidence="4">DUF2905 domain-containing protein</fullName>
    </recommendedName>
</protein>
<dbReference type="Pfam" id="PF11146">
    <property type="entry name" value="DUF2905"/>
    <property type="match status" value="1"/>
</dbReference>
<gene>
    <name evidence="2" type="ORF">A9A59_2504</name>
</gene>
<sequence>MEPRSLGLLVVIVGVALVVIGALVAIGAFSWFGRLPGDIRIESGNTRVYIPITTMVLLSVVLSLLAAIFRRFQ</sequence>
<name>A0A2A9HJR3_TEPT2</name>
<keyword evidence="1" id="KW-0812">Transmembrane</keyword>
<dbReference type="AlphaFoldDB" id="A0A2A9HJR3"/>
<dbReference type="PANTHER" id="PTHR36443">
    <property type="entry name" value="BSR5223 PROTEIN"/>
    <property type="match status" value="1"/>
</dbReference>
<feature type="transmembrane region" description="Helical" evidence="1">
    <location>
        <begin position="49"/>
        <end position="69"/>
    </location>
</feature>
<evidence type="ECO:0000313" key="2">
    <source>
        <dbReference type="EMBL" id="PFG75236.1"/>
    </source>
</evidence>
<accession>A0A2A9HJR3</accession>
<reference evidence="2 3" key="1">
    <citation type="submission" date="2017-09" db="EMBL/GenBank/DDBJ databases">
        <title>Sequencing the genomes of two abundant thermophiles in Great Basin hot springs: Thermocrinis jamiesonii and novel Chloroflexi Thermoflexus hugenholtzii.</title>
        <authorList>
            <person name="Hedlund B."/>
        </authorList>
    </citation>
    <scope>NUCLEOTIDE SEQUENCE [LARGE SCALE GENOMIC DNA]</scope>
    <source>
        <strain evidence="2 3">G233</strain>
    </source>
</reference>
<evidence type="ECO:0000256" key="1">
    <source>
        <dbReference type="SAM" id="Phobius"/>
    </source>
</evidence>
<keyword evidence="1" id="KW-0472">Membrane</keyword>
<evidence type="ECO:0000313" key="3">
    <source>
        <dbReference type="Proteomes" id="UP000223071"/>
    </source>
</evidence>
<dbReference type="Proteomes" id="UP000223071">
    <property type="component" value="Unassembled WGS sequence"/>
</dbReference>
<proteinExistence type="predicted"/>
<keyword evidence="1" id="KW-1133">Transmembrane helix</keyword>
<comment type="caution">
    <text evidence="2">The sequence shown here is derived from an EMBL/GenBank/DDBJ whole genome shotgun (WGS) entry which is preliminary data.</text>
</comment>
<keyword evidence="3" id="KW-1185">Reference proteome</keyword>
<dbReference type="EMBL" id="PDJQ01000001">
    <property type="protein sequence ID" value="PFG75236.1"/>
    <property type="molecule type" value="Genomic_DNA"/>
</dbReference>
<dbReference type="InterPro" id="IPR021320">
    <property type="entry name" value="DUF2905"/>
</dbReference>
<organism evidence="2 3">
    <name type="scientific">Tepidiforma thermophila (strain KCTC 52669 / CGMCC 1.13589 / G233)</name>
    <dbReference type="NCBI Taxonomy" id="2761530"/>
    <lineage>
        <taxon>Bacteria</taxon>
        <taxon>Bacillati</taxon>
        <taxon>Chloroflexota</taxon>
        <taxon>Tepidiformia</taxon>
        <taxon>Tepidiformales</taxon>
        <taxon>Tepidiformaceae</taxon>
        <taxon>Tepidiforma</taxon>
    </lineage>
</organism>